<name>A0A3E2W4F8_CLOIN</name>
<proteinExistence type="predicted"/>
<gene>
    <name evidence="1" type="ORF">DXA38_01165</name>
</gene>
<comment type="caution">
    <text evidence="1">The sequence shown here is derived from an EMBL/GenBank/DDBJ whole genome shotgun (WGS) entry which is preliminary data.</text>
</comment>
<reference evidence="1 2" key="1">
    <citation type="submission" date="2018-08" db="EMBL/GenBank/DDBJ databases">
        <title>A genome reference for cultivated species of the human gut microbiota.</title>
        <authorList>
            <person name="Zou Y."/>
            <person name="Xue W."/>
            <person name="Luo G."/>
        </authorList>
    </citation>
    <scope>NUCLEOTIDE SEQUENCE [LARGE SCALE GENOMIC DNA]</scope>
    <source>
        <strain evidence="1 2">OF01-2LB</strain>
    </source>
</reference>
<evidence type="ECO:0000313" key="1">
    <source>
        <dbReference type="EMBL" id="RGC19127.1"/>
    </source>
</evidence>
<dbReference type="AlphaFoldDB" id="A0A3E2W4F8"/>
<dbReference type="EMBL" id="QVEV01000001">
    <property type="protein sequence ID" value="RGC19127.1"/>
    <property type="molecule type" value="Genomic_DNA"/>
</dbReference>
<accession>A0A3E2W4F8</accession>
<dbReference type="Proteomes" id="UP000260025">
    <property type="component" value="Unassembled WGS sequence"/>
</dbReference>
<sequence length="73" mass="8277">MYLFLVFLQGVLLFASGIFFSLRMNMLDGSKADIQHALLCTGFQQPMKPLKFSCLSVNDILHSFKKQHALLNV</sequence>
<protein>
    <submittedName>
        <fullName evidence="1">Uncharacterized protein</fullName>
    </submittedName>
</protein>
<evidence type="ECO:0000313" key="2">
    <source>
        <dbReference type="Proteomes" id="UP000260025"/>
    </source>
</evidence>
<organism evidence="1 2">
    <name type="scientific">Clostridium innocuum</name>
    <dbReference type="NCBI Taxonomy" id="1522"/>
    <lineage>
        <taxon>Bacteria</taxon>
        <taxon>Bacillati</taxon>
        <taxon>Bacillota</taxon>
        <taxon>Clostridia</taxon>
        <taxon>Eubacteriales</taxon>
        <taxon>Clostridiaceae</taxon>
        <taxon>Clostridium</taxon>
    </lineage>
</organism>